<reference evidence="3" key="1">
    <citation type="submission" date="2021-04" db="EMBL/GenBank/DDBJ databases">
        <title>Proteiniclasticum sedimins sp. nov., an obligate anaerobic bacterium isolated from anaerobic sludge.</title>
        <authorList>
            <person name="Liu J."/>
        </authorList>
    </citation>
    <scope>NUCLEOTIDE SEQUENCE</scope>
    <source>
        <strain evidence="3">BAD-10</strain>
    </source>
</reference>
<proteinExistence type="predicted"/>
<evidence type="ECO:0008006" key="5">
    <source>
        <dbReference type="Google" id="ProtNLM"/>
    </source>
</evidence>
<dbReference type="InterPro" id="IPR018698">
    <property type="entry name" value="VWA-like_dom"/>
</dbReference>
<accession>A0A941HRF9</accession>
<dbReference type="EMBL" id="JAGSCS010000008">
    <property type="protein sequence ID" value="MBR0576192.1"/>
    <property type="molecule type" value="Genomic_DNA"/>
</dbReference>
<gene>
    <name evidence="3" type="ORF">KCG48_07530</name>
</gene>
<dbReference type="RefSeq" id="WP_211801017.1">
    <property type="nucleotide sequence ID" value="NZ_JAGSCS010000008.1"/>
</dbReference>
<evidence type="ECO:0000313" key="3">
    <source>
        <dbReference type="EMBL" id="MBR0576192.1"/>
    </source>
</evidence>
<keyword evidence="4" id="KW-1185">Reference proteome</keyword>
<feature type="domain" description="Putative metallopeptidase" evidence="2">
    <location>
        <begin position="100"/>
        <end position="290"/>
    </location>
</feature>
<dbReference type="Pfam" id="PF09967">
    <property type="entry name" value="DUF2201"/>
    <property type="match status" value="1"/>
</dbReference>
<dbReference type="PANTHER" id="PTHR38730:SF1">
    <property type="entry name" value="SLL7028 PROTEIN"/>
    <property type="match status" value="1"/>
</dbReference>
<dbReference type="InterPro" id="IPR025154">
    <property type="entry name" value="Put_metallopeptidase_dom"/>
</dbReference>
<protein>
    <recommendedName>
        <fullName evidence="5">Metal-dependent peptidase</fullName>
    </recommendedName>
</protein>
<dbReference type="AlphaFoldDB" id="A0A941HRF9"/>
<dbReference type="PANTHER" id="PTHR38730">
    <property type="entry name" value="SLL7028 PROTEIN"/>
    <property type="match status" value="1"/>
</dbReference>
<evidence type="ECO:0000259" key="2">
    <source>
        <dbReference type="Pfam" id="PF13203"/>
    </source>
</evidence>
<feature type="domain" description="VWA-like" evidence="1">
    <location>
        <begin position="309"/>
        <end position="433"/>
    </location>
</feature>
<evidence type="ECO:0000313" key="4">
    <source>
        <dbReference type="Proteomes" id="UP000675379"/>
    </source>
</evidence>
<name>A0A941HRF9_9CLOT</name>
<evidence type="ECO:0000259" key="1">
    <source>
        <dbReference type="Pfam" id="PF09967"/>
    </source>
</evidence>
<organism evidence="3 4">
    <name type="scientific">Proteiniclasticum sediminis</name>
    <dbReference type="NCBI Taxonomy" id="2804028"/>
    <lineage>
        <taxon>Bacteria</taxon>
        <taxon>Bacillati</taxon>
        <taxon>Bacillota</taxon>
        <taxon>Clostridia</taxon>
        <taxon>Eubacteriales</taxon>
        <taxon>Clostridiaceae</taxon>
        <taxon>Proteiniclasticum</taxon>
    </lineage>
</organism>
<dbReference type="Proteomes" id="UP000675379">
    <property type="component" value="Unassembled WGS sequence"/>
</dbReference>
<comment type="caution">
    <text evidence="3">The sequence shown here is derived from an EMBL/GenBank/DDBJ whole genome shotgun (WGS) entry which is preliminary data.</text>
</comment>
<dbReference type="Pfam" id="PF13203">
    <property type="entry name" value="DUF2201_N"/>
    <property type="match status" value="1"/>
</dbReference>
<sequence length="458" mass="53552">MDDLRDYVDLTFNQDYQAKDQIHDKKQALLADAVNYRETGILRKGFVQDFFAYITDLTFQMVSTGEDYYALFLNDMVREADLELPFPTASVLKGNKILFLFNPLWFVELETREAIAMIKHEVLHILLKHHARERALKPKFRKLAINLAMDISVNQYLSHLPPYVERINSVNRRFDLQLRTGETLEFYTEAIHQAIEEHPQEASELTESQEVNYAEVHDRWAESEDEQQDEVKDKLKSTLRYASKNGIPDEVQKILHDQTPAEVPWGRVVGKALRTLPKGQKKTVTRVNRRQPERLDLRGELKNHIPDITVAVDISGSIDDKAMNGFLREILSLSRRYKESIRILECDDAIRRDYRIRSLKDIQPLLKRRGGTRFSPVMEKLKEENQRDTLLIYFTDGQGERQLELRPIHHKTLWMVKGDKLSLADPHGEVIYLRKETPENEPTYGIQVMRAMLNDWAR</sequence>